<proteinExistence type="predicted"/>
<evidence type="ECO:0000256" key="3">
    <source>
        <dbReference type="ARBA" id="ARBA00023163"/>
    </source>
</evidence>
<gene>
    <name evidence="5" type="ORF">GCM10008942_36450</name>
</gene>
<keyword evidence="1" id="KW-0805">Transcription regulation</keyword>
<dbReference type="EMBL" id="BAAADD010000011">
    <property type="protein sequence ID" value="GAA0584262.1"/>
    <property type="molecule type" value="Genomic_DNA"/>
</dbReference>
<evidence type="ECO:0000256" key="1">
    <source>
        <dbReference type="ARBA" id="ARBA00023015"/>
    </source>
</evidence>
<protein>
    <recommendedName>
        <fullName evidence="4">HTH araC/xylS-type domain-containing protein</fullName>
    </recommendedName>
</protein>
<keyword evidence="3" id="KW-0804">Transcription</keyword>
<keyword evidence="6" id="KW-1185">Reference proteome</keyword>
<dbReference type="Proteomes" id="UP001499951">
    <property type="component" value="Unassembled WGS sequence"/>
</dbReference>
<organism evidence="5 6">
    <name type="scientific">Rhizomicrobium electricum</name>
    <dbReference type="NCBI Taxonomy" id="480070"/>
    <lineage>
        <taxon>Bacteria</taxon>
        <taxon>Pseudomonadati</taxon>
        <taxon>Pseudomonadota</taxon>
        <taxon>Alphaproteobacteria</taxon>
        <taxon>Micropepsales</taxon>
        <taxon>Micropepsaceae</taxon>
        <taxon>Rhizomicrobium</taxon>
    </lineage>
</organism>
<dbReference type="PANTHER" id="PTHR46796:SF6">
    <property type="entry name" value="ARAC SUBFAMILY"/>
    <property type="match status" value="1"/>
</dbReference>
<dbReference type="RefSeq" id="WP_166929007.1">
    <property type="nucleotide sequence ID" value="NZ_BAAADD010000011.1"/>
</dbReference>
<accession>A0ABN1F7B4</accession>
<evidence type="ECO:0000259" key="4">
    <source>
        <dbReference type="PROSITE" id="PS01124"/>
    </source>
</evidence>
<dbReference type="InterPro" id="IPR009057">
    <property type="entry name" value="Homeodomain-like_sf"/>
</dbReference>
<name>A0ABN1F7B4_9PROT</name>
<evidence type="ECO:0000256" key="2">
    <source>
        <dbReference type="ARBA" id="ARBA00023125"/>
    </source>
</evidence>
<evidence type="ECO:0000313" key="6">
    <source>
        <dbReference type="Proteomes" id="UP001499951"/>
    </source>
</evidence>
<reference evidence="5 6" key="1">
    <citation type="journal article" date="2019" name="Int. J. Syst. Evol. Microbiol.">
        <title>The Global Catalogue of Microorganisms (GCM) 10K type strain sequencing project: providing services to taxonomists for standard genome sequencing and annotation.</title>
        <authorList>
            <consortium name="The Broad Institute Genomics Platform"/>
            <consortium name="The Broad Institute Genome Sequencing Center for Infectious Disease"/>
            <person name="Wu L."/>
            <person name="Ma J."/>
        </authorList>
    </citation>
    <scope>NUCLEOTIDE SEQUENCE [LARGE SCALE GENOMIC DNA]</scope>
    <source>
        <strain evidence="5 6">JCM 15089</strain>
    </source>
</reference>
<evidence type="ECO:0000313" key="5">
    <source>
        <dbReference type="EMBL" id="GAA0584262.1"/>
    </source>
</evidence>
<dbReference type="PANTHER" id="PTHR46796">
    <property type="entry name" value="HTH-TYPE TRANSCRIPTIONAL ACTIVATOR RHAS-RELATED"/>
    <property type="match status" value="1"/>
</dbReference>
<dbReference type="Gene3D" id="1.10.10.60">
    <property type="entry name" value="Homeodomain-like"/>
    <property type="match status" value="1"/>
</dbReference>
<dbReference type="InterPro" id="IPR050204">
    <property type="entry name" value="AraC_XylS_family_regulators"/>
</dbReference>
<dbReference type="SMART" id="SM00342">
    <property type="entry name" value="HTH_ARAC"/>
    <property type="match status" value="1"/>
</dbReference>
<dbReference type="SUPFAM" id="SSF46689">
    <property type="entry name" value="Homeodomain-like"/>
    <property type="match status" value="2"/>
</dbReference>
<dbReference type="PROSITE" id="PS01124">
    <property type="entry name" value="HTH_ARAC_FAMILY_2"/>
    <property type="match status" value="1"/>
</dbReference>
<dbReference type="InterPro" id="IPR018060">
    <property type="entry name" value="HTH_AraC"/>
</dbReference>
<dbReference type="Pfam" id="PF12833">
    <property type="entry name" value="HTH_18"/>
    <property type="match status" value="1"/>
</dbReference>
<feature type="domain" description="HTH araC/xylS-type" evidence="4">
    <location>
        <begin position="25"/>
        <end position="123"/>
    </location>
</feature>
<sequence>MSESGQFHSPRRQTANLAIAPTRLRRVCDFVRAHLTDDLDLATLAGIARLSRYHFSRAFSKSIGLSPYAYVTVCRIEQAIALLRDPNLSLRDIARQTGFNSVAQLSAMFRRRTGVSSSRYRAALLRNQPAAEILPSAVDRANSLARQPSGDSVFFDCNRQDVVNGF</sequence>
<keyword evidence="2" id="KW-0238">DNA-binding</keyword>
<comment type="caution">
    <text evidence="5">The sequence shown here is derived from an EMBL/GenBank/DDBJ whole genome shotgun (WGS) entry which is preliminary data.</text>
</comment>